<dbReference type="STRING" id="762903.Pedsa_2692"/>
<sequence length="306" mass="34653">MRKFHLFIVLNILFMTVYGQQQAMYTQYMFNTLAVNPAYSSLDDAFTITGVSRMQWVGFKGAPRTQTLTLHTPINESNTSVGAILVNDQIGEVIQETGGYLSLAQKVEIFEETFLSVGFNGGVSSFKANYSDNYNYSPGSINDPVFQNSKEMRANFGFGIMLFSEKYYLGFSSPHFYYRDIASLGKEASATKYRPHYMLQAGYLLQLGENFKLKPNFLAKYVNGSPIQLDFNANLLISETLWVGASYRTKDSFDLMASIFITPSIQFGYSYDFTNTELAKIQKGSHEIMLKARIFGRTKDQTSCYF</sequence>
<organism evidence="1 2">
    <name type="scientific">Pseudopedobacter saltans (strain ATCC 51119 / DSM 12145 / JCM 21818 / CCUG 39354 / LMG 10337 / NBRC 100064 / NCIMB 13643)</name>
    <name type="common">Pedobacter saltans</name>
    <dbReference type="NCBI Taxonomy" id="762903"/>
    <lineage>
        <taxon>Bacteria</taxon>
        <taxon>Pseudomonadati</taxon>
        <taxon>Bacteroidota</taxon>
        <taxon>Sphingobacteriia</taxon>
        <taxon>Sphingobacteriales</taxon>
        <taxon>Sphingobacteriaceae</taxon>
        <taxon>Pseudopedobacter</taxon>
    </lineage>
</organism>
<dbReference type="HOGENOM" id="CLU_068235_0_1_10"/>
<gene>
    <name evidence="1" type="ordered locus">Pedsa_2692</name>
</gene>
<dbReference type="KEGG" id="psn:Pedsa_2692"/>
<dbReference type="OrthoDB" id="1493187at2"/>
<dbReference type="Proteomes" id="UP000000310">
    <property type="component" value="Chromosome"/>
</dbReference>
<protein>
    <submittedName>
        <fullName evidence="1">Membrane protein</fullName>
    </submittedName>
</protein>
<proteinExistence type="predicted"/>
<evidence type="ECO:0000313" key="2">
    <source>
        <dbReference type="Proteomes" id="UP000000310"/>
    </source>
</evidence>
<dbReference type="NCBIfam" id="TIGR03519">
    <property type="entry name" value="T9SS_PorP_fam"/>
    <property type="match status" value="1"/>
</dbReference>
<name>F0S6X1_PSESL</name>
<dbReference type="EMBL" id="CP002545">
    <property type="protein sequence ID" value="ADY53234.1"/>
    <property type="molecule type" value="Genomic_DNA"/>
</dbReference>
<dbReference type="Pfam" id="PF11751">
    <property type="entry name" value="PorP_SprF"/>
    <property type="match status" value="1"/>
</dbReference>
<keyword evidence="2" id="KW-1185">Reference proteome</keyword>
<dbReference type="eggNOG" id="COG3064">
    <property type="taxonomic scope" value="Bacteria"/>
</dbReference>
<reference evidence="2" key="2">
    <citation type="submission" date="2011-02" db="EMBL/GenBank/DDBJ databases">
        <title>The complete genome of Pedobacter saltans DSM 12145.</title>
        <authorList>
            <consortium name="US DOE Joint Genome Institute (JGI-PGF)"/>
            <person name="Lucas S."/>
            <person name="Copeland A."/>
            <person name="Lapidus A."/>
            <person name="Bruce D."/>
            <person name="Goodwin L."/>
            <person name="Pitluck S."/>
            <person name="Kyrpides N."/>
            <person name="Mavromatis K."/>
            <person name="Pagani I."/>
            <person name="Ivanova N."/>
            <person name="Ovchinnikova G."/>
            <person name="Lu M."/>
            <person name="Detter J.C."/>
            <person name="Han C."/>
            <person name="Land M."/>
            <person name="Hauser L."/>
            <person name="Markowitz V."/>
            <person name="Cheng J.-F."/>
            <person name="Hugenholtz P."/>
            <person name="Woyke T."/>
            <person name="Wu D."/>
            <person name="Tindall B."/>
            <person name="Pomrenke H.G."/>
            <person name="Brambilla E."/>
            <person name="Klenk H.-P."/>
            <person name="Eisen J.A."/>
        </authorList>
    </citation>
    <scope>NUCLEOTIDE SEQUENCE [LARGE SCALE GENOMIC DNA]</scope>
    <source>
        <strain evidence="2">ATCC 51119 / DSM 12145 / JCM 21818 / LMG 10337 / NBRC 100064 / NCIMB 13643</strain>
    </source>
</reference>
<reference evidence="1 2" key="1">
    <citation type="journal article" date="2011" name="Stand. Genomic Sci.">
        <title>Complete genome sequence of the gliding, heparinolytic Pedobacter saltans type strain (113).</title>
        <authorList>
            <person name="Liolios K."/>
            <person name="Sikorski J."/>
            <person name="Lu M."/>
            <person name="Nolan M."/>
            <person name="Lapidus A."/>
            <person name="Lucas S."/>
            <person name="Hammon N."/>
            <person name="Deshpande S."/>
            <person name="Cheng J.F."/>
            <person name="Tapia R."/>
            <person name="Han C."/>
            <person name="Goodwin L."/>
            <person name="Pitluck S."/>
            <person name="Huntemann M."/>
            <person name="Ivanova N."/>
            <person name="Pagani I."/>
            <person name="Mavromatis K."/>
            <person name="Ovchinikova G."/>
            <person name="Pati A."/>
            <person name="Chen A."/>
            <person name="Palaniappan K."/>
            <person name="Land M."/>
            <person name="Hauser L."/>
            <person name="Brambilla E.M."/>
            <person name="Kotsyurbenko O."/>
            <person name="Rohde M."/>
            <person name="Tindall B.J."/>
            <person name="Abt B."/>
            <person name="Goker M."/>
            <person name="Detter J.C."/>
            <person name="Woyke T."/>
            <person name="Bristow J."/>
            <person name="Eisen J.A."/>
            <person name="Markowitz V."/>
            <person name="Hugenholtz P."/>
            <person name="Klenk H.P."/>
            <person name="Kyrpides N.C."/>
        </authorList>
    </citation>
    <scope>NUCLEOTIDE SEQUENCE [LARGE SCALE GENOMIC DNA]</scope>
    <source>
        <strain evidence="2">ATCC 51119 / DSM 12145 / JCM 21818 / LMG 10337 / NBRC 100064 / NCIMB 13643</strain>
    </source>
</reference>
<evidence type="ECO:0000313" key="1">
    <source>
        <dbReference type="EMBL" id="ADY53234.1"/>
    </source>
</evidence>
<accession>F0S6X1</accession>
<dbReference type="AlphaFoldDB" id="F0S6X1"/>
<dbReference type="InterPro" id="IPR019861">
    <property type="entry name" value="PorP/SprF_Bacteroidetes"/>
</dbReference>
<dbReference type="RefSeq" id="WP_013633719.1">
    <property type="nucleotide sequence ID" value="NC_015177.1"/>
</dbReference>